<dbReference type="SUPFAM" id="SSF46689">
    <property type="entry name" value="Homeodomain-like"/>
    <property type="match status" value="1"/>
</dbReference>
<evidence type="ECO:0000259" key="3">
    <source>
        <dbReference type="PROSITE" id="PS50977"/>
    </source>
</evidence>
<dbReference type="PANTHER" id="PTHR43479">
    <property type="entry name" value="ACREF/ENVCD OPERON REPRESSOR-RELATED"/>
    <property type="match status" value="1"/>
</dbReference>
<accession>A0ABV5XD23</accession>
<dbReference type="InterPro" id="IPR009057">
    <property type="entry name" value="Homeodomain-like_sf"/>
</dbReference>
<name>A0ABV5XD23_9NOCA</name>
<reference evidence="4 5" key="1">
    <citation type="submission" date="2024-09" db="EMBL/GenBank/DDBJ databases">
        <authorList>
            <person name="Sun Q."/>
            <person name="Mori K."/>
        </authorList>
    </citation>
    <scope>NUCLEOTIDE SEQUENCE [LARGE SCALE GENOMIC DNA]</scope>
    <source>
        <strain evidence="4 5">JCM 11411</strain>
    </source>
</reference>
<organism evidence="4 5">
    <name type="scientific">Rhodococcus baikonurensis</name>
    <dbReference type="NCBI Taxonomy" id="172041"/>
    <lineage>
        <taxon>Bacteria</taxon>
        <taxon>Bacillati</taxon>
        <taxon>Actinomycetota</taxon>
        <taxon>Actinomycetes</taxon>
        <taxon>Mycobacteriales</taxon>
        <taxon>Nocardiaceae</taxon>
        <taxon>Rhodococcus</taxon>
        <taxon>Rhodococcus erythropolis group</taxon>
    </lineage>
</organism>
<gene>
    <name evidence="4" type="ORF">ACFFQ6_11195</name>
</gene>
<keyword evidence="5" id="KW-1185">Reference proteome</keyword>
<comment type="caution">
    <text evidence="4">The sequence shown here is derived from an EMBL/GenBank/DDBJ whole genome shotgun (WGS) entry which is preliminary data.</text>
</comment>
<dbReference type="InterPro" id="IPR050624">
    <property type="entry name" value="HTH-type_Tx_Regulator"/>
</dbReference>
<evidence type="ECO:0000313" key="5">
    <source>
        <dbReference type="Proteomes" id="UP001589587"/>
    </source>
</evidence>
<dbReference type="InterPro" id="IPR001647">
    <property type="entry name" value="HTH_TetR"/>
</dbReference>
<dbReference type="GeneID" id="93800985"/>
<dbReference type="EMBL" id="JBHMAS010000021">
    <property type="protein sequence ID" value="MFB9780249.1"/>
    <property type="molecule type" value="Genomic_DNA"/>
</dbReference>
<keyword evidence="1 2" id="KW-0238">DNA-binding</keyword>
<evidence type="ECO:0000313" key="4">
    <source>
        <dbReference type="EMBL" id="MFB9780249.1"/>
    </source>
</evidence>
<evidence type="ECO:0000256" key="1">
    <source>
        <dbReference type="ARBA" id="ARBA00023125"/>
    </source>
</evidence>
<sequence length="210" mass="22530">MVFMNDQPRSYGGVDGALRVAQRRETLIEAGLELMGSTEPELTVRGVCKKAGVAARYFYESFTDRDALMSAVYDTVITDIAVSTQAAVDAAETERGKALAGIANIVRTIANDPRRGRLLFSSALTSPVLAEKRRASTTIFIGLLAANAKTFYRLDDSGHLTLTATFLVGGLAQTLSAWLDGYIDVTEEELVAECAAILLAPALPPSREPD</sequence>
<dbReference type="PROSITE" id="PS50977">
    <property type="entry name" value="HTH_TETR_2"/>
    <property type="match status" value="1"/>
</dbReference>
<protein>
    <submittedName>
        <fullName evidence="4">TetR family transcriptional regulator</fullName>
    </submittedName>
</protein>
<dbReference type="PANTHER" id="PTHR43479:SF11">
    <property type="entry name" value="ACREF_ENVCD OPERON REPRESSOR-RELATED"/>
    <property type="match status" value="1"/>
</dbReference>
<dbReference type="Gene3D" id="1.10.357.10">
    <property type="entry name" value="Tetracycline Repressor, domain 2"/>
    <property type="match status" value="1"/>
</dbReference>
<dbReference type="RefSeq" id="WP_235170517.1">
    <property type="nucleotide sequence ID" value="NZ_JBEUOO010000008.1"/>
</dbReference>
<proteinExistence type="predicted"/>
<evidence type="ECO:0000256" key="2">
    <source>
        <dbReference type="PROSITE-ProRule" id="PRU00335"/>
    </source>
</evidence>
<dbReference type="Proteomes" id="UP001589587">
    <property type="component" value="Unassembled WGS sequence"/>
</dbReference>
<feature type="DNA-binding region" description="H-T-H motif" evidence="2">
    <location>
        <begin position="43"/>
        <end position="62"/>
    </location>
</feature>
<feature type="domain" description="HTH tetR-type" evidence="3">
    <location>
        <begin position="21"/>
        <end position="80"/>
    </location>
</feature>